<evidence type="ECO:0000259" key="4">
    <source>
        <dbReference type="Pfam" id="PF01229"/>
    </source>
</evidence>
<dbReference type="InterPro" id="IPR049166">
    <property type="entry name" value="GH39_cat"/>
</dbReference>
<dbReference type="InterPro" id="IPR049165">
    <property type="entry name" value="GH39_as"/>
</dbReference>
<comment type="similarity">
    <text evidence="1">Belongs to the glycosyl hydrolase 39 family.</text>
</comment>
<accession>A0ABV9F3X8</accession>
<organism evidence="5 6">
    <name type="scientific">Sphingobium tyrosinilyticum</name>
    <dbReference type="NCBI Taxonomy" id="2715436"/>
    <lineage>
        <taxon>Bacteria</taxon>
        <taxon>Pseudomonadati</taxon>
        <taxon>Pseudomonadota</taxon>
        <taxon>Alphaproteobacteria</taxon>
        <taxon>Sphingomonadales</taxon>
        <taxon>Sphingomonadaceae</taxon>
        <taxon>Sphingobium</taxon>
    </lineage>
</organism>
<evidence type="ECO:0000313" key="6">
    <source>
        <dbReference type="Proteomes" id="UP001595957"/>
    </source>
</evidence>
<dbReference type="EMBL" id="JBHSFZ010000031">
    <property type="protein sequence ID" value="MFC4595456.1"/>
    <property type="molecule type" value="Genomic_DNA"/>
</dbReference>
<dbReference type="InterPro" id="IPR006311">
    <property type="entry name" value="TAT_signal"/>
</dbReference>
<gene>
    <name evidence="5" type="ORF">ACFO3E_14810</name>
</gene>
<proteinExistence type="inferred from homology"/>
<dbReference type="PANTHER" id="PTHR12631">
    <property type="entry name" value="ALPHA-L-IDURONIDASE"/>
    <property type="match status" value="1"/>
</dbReference>
<dbReference type="Gene3D" id="3.20.20.80">
    <property type="entry name" value="Glycosidases"/>
    <property type="match status" value="1"/>
</dbReference>
<feature type="domain" description="Glycosyl hydrolases family 39 N-terminal catalytic" evidence="4">
    <location>
        <begin position="41"/>
        <end position="482"/>
    </location>
</feature>
<evidence type="ECO:0000256" key="2">
    <source>
        <dbReference type="ARBA" id="ARBA00022801"/>
    </source>
</evidence>
<protein>
    <recommendedName>
        <fullName evidence="4">Glycosyl hydrolases family 39 N-terminal catalytic domain-containing protein</fullName>
    </recommendedName>
</protein>
<dbReference type="InterPro" id="IPR000514">
    <property type="entry name" value="Glyco_hydro_39"/>
</dbReference>
<sequence length="508" mass="56646">MDETPVWTRREFAAMGGAVGAAAMTSAGWGQSVGGANATELVEIDLRRETGKLDHIWSRVMGSDRAAITMREPWRKDLERFKNEAGLRRVRFHGIFNDELGVGANGNFQNVNAVYDGLLNRGVQPFVELSFMPRALASGKKEFGFYKANVNPPTSTDKWSELVEKFVSHLVQRYGLSEVRQWYFEVWNEPNLTSWFWTGTQEEYFALYKASAHAVKTVDPALRIGGPATSAIQWIPQFLDYCERTNSPVDFVSTHIYPGDDQAMIFGQAAKYKEYDVVPAGVALARKQIDATRFKGTELWLNEWSSDSPAMIAHAITQSLPHCHAMGQWQISGEYEENMVANWVFKEGQNGWGMLARGSVPKPEFNTYKLLNRLGDRKLAAKGPTLASTRDGGKFSALVWNLADVQQAPGIPGASRDRRVTGTRKTMIVRMRGAQAGQQVQVTYVDQERGSPYPAWRAMGSPQYPTREQMDIIRKSAELAAPELRTLNGRGEITLDLPAEGVALIEAV</sequence>
<dbReference type="PROSITE" id="PS01027">
    <property type="entry name" value="GLYCOSYL_HYDROL_F39"/>
    <property type="match status" value="1"/>
</dbReference>
<evidence type="ECO:0000313" key="5">
    <source>
        <dbReference type="EMBL" id="MFC4595456.1"/>
    </source>
</evidence>
<dbReference type="SUPFAM" id="SSF51011">
    <property type="entry name" value="Glycosyl hydrolase domain"/>
    <property type="match status" value="1"/>
</dbReference>
<keyword evidence="2" id="KW-0378">Hydrolase</keyword>
<dbReference type="SUPFAM" id="SSF51445">
    <property type="entry name" value="(Trans)glycosidases"/>
    <property type="match status" value="1"/>
</dbReference>
<name>A0ABV9F3X8_9SPHN</name>
<dbReference type="Gene3D" id="2.60.40.1500">
    <property type="entry name" value="Glycosyl hydrolase domain, family 39"/>
    <property type="match status" value="1"/>
</dbReference>
<dbReference type="PANTHER" id="PTHR12631:SF10">
    <property type="entry name" value="BETA-XYLOSIDASE-LIKE PROTEIN-RELATED"/>
    <property type="match status" value="1"/>
</dbReference>
<dbReference type="Pfam" id="PF01229">
    <property type="entry name" value="Glyco_hydro_39"/>
    <property type="match status" value="1"/>
</dbReference>
<dbReference type="PRINTS" id="PR00745">
    <property type="entry name" value="GLHYDRLASE39"/>
</dbReference>
<dbReference type="InterPro" id="IPR017853">
    <property type="entry name" value="GH"/>
</dbReference>
<comment type="caution">
    <text evidence="5">The sequence shown here is derived from an EMBL/GenBank/DDBJ whole genome shotgun (WGS) entry which is preliminary data.</text>
</comment>
<keyword evidence="6" id="KW-1185">Reference proteome</keyword>
<evidence type="ECO:0000256" key="3">
    <source>
        <dbReference type="ARBA" id="ARBA00023295"/>
    </source>
</evidence>
<dbReference type="PROSITE" id="PS51318">
    <property type="entry name" value="TAT"/>
    <property type="match status" value="1"/>
</dbReference>
<dbReference type="Proteomes" id="UP001595957">
    <property type="component" value="Unassembled WGS sequence"/>
</dbReference>
<dbReference type="RefSeq" id="WP_380805650.1">
    <property type="nucleotide sequence ID" value="NZ_JBHSFZ010000031.1"/>
</dbReference>
<keyword evidence="3" id="KW-0326">Glycosidase</keyword>
<reference evidence="6" key="1">
    <citation type="journal article" date="2019" name="Int. J. Syst. Evol. Microbiol.">
        <title>The Global Catalogue of Microorganisms (GCM) 10K type strain sequencing project: providing services to taxonomists for standard genome sequencing and annotation.</title>
        <authorList>
            <consortium name="The Broad Institute Genomics Platform"/>
            <consortium name="The Broad Institute Genome Sequencing Center for Infectious Disease"/>
            <person name="Wu L."/>
            <person name="Ma J."/>
        </authorList>
    </citation>
    <scope>NUCLEOTIDE SEQUENCE [LARGE SCALE GENOMIC DNA]</scope>
    <source>
        <strain evidence="6">NBRC 103632</strain>
    </source>
</reference>
<dbReference type="InterPro" id="IPR051923">
    <property type="entry name" value="Glycosyl_Hydrolase_39"/>
</dbReference>
<evidence type="ECO:0000256" key="1">
    <source>
        <dbReference type="ARBA" id="ARBA00008875"/>
    </source>
</evidence>